<organism evidence="1 2">
    <name type="scientific">Acaulospora colombiana</name>
    <dbReference type="NCBI Taxonomy" id="27376"/>
    <lineage>
        <taxon>Eukaryota</taxon>
        <taxon>Fungi</taxon>
        <taxon>Fungi incertae sedis</taxon>
        <taxon>Mucoromycota</taxon>
        <taxon>Glomeromycotina</taxon>
        <taxon>Glomeromycetes</taxon>
        <taxon>Diversisporales</taxon>
        <taxon>Acaulosporaceae</taxon>
        <taxon>Acaulospora</taxon>
    </lineage>
</organism>
<reference evidence="1" key="1">
    <citation type="submission" date="2021-06" db="EMBL/GenBank/DDBJ databases">
        <authorList>
            <person name="Kallberg Y."/>
            <person name="Tangrot J."/>
            <person name="Rosling A."/>
        </authorList>
    </citation>
    <scope>NUCLEOTIDE SEQUENCE</scope>
    <source>
        <strain evidence="1">CL356</strain>
    </source>
</reference>
<accession>A0ACA9KIQ5</accession>
<dbReference type="Proteomes" id="UP000789525">
    <property type="component" value="Unassembled WGS sequence"/>
</dbReference>
<keyword evidence="2" id="KW-1185">Reference proteome</keyword>
<comment type="caution">
    <text evidence="1">The sequence shown here is derived from an EMBL/GenBank/DDBJ whole genome shotgun (WGS) entry which is preliminary data.</text>
</comment>
<dbReference type="EMBL" id="CAJVPT010002123">
    <property type="protein sequence ID" value="CAG8475877.1"/>
    <property type="molecule type" value="Genomic_DNA"/>
</dbReference>
<protein>
    <submittedName>
        <fullName evidence="1">11979_t:CDS:1</fullName>
    </submittedName>
</protein>
<sequence>MIAVERVILIPRRKRKAAERLTILRERNAEHIANRKREAEEAIRLLKPSVEREPSSTEGTFDVTIPVQALVHESQLTIPGGYSKKANAIALATNISKVTTVINVVEADDLVVVGLGDDPPVLVDEPVVGLDELLGELLGEPLDKRDEERGYNAACSRESGNGATNENLAVLRKAVIFKKKISQSRFLMLREKPRTRLTSHNVNKVTKVFDDLDEPAPVDEGLPEDADVLDDVDLLDDIDDEEEDGPDEELLMIIAPHMPPWQWPATLQK</sequence>
<proteinExistence type="predicted"/>
<evidence type="ECO:0000313" key="2">
    <source>
        <dbReference type="Proteomes" id="UP000789525"/>
    </source>
</evidence>
<gene>
    <name evidence="1" type="ORF">ACOLOM_LOCUS1794</name>
</gene>
<evidence type="ECO:0000313" key="1">
    <source>
        <dbReference type="EMBL" id="CAG8475877.1"/>
    </source>
</evidence>
<name>A0ACA9KIQ5_9GLOM</name>